<reference evidence="1" key="1">
    <citation type="journal article" date="2020" name="Stud. Mycol.">
        <title>101 Dothideomycetes genomes: a test case for predicting lifestyles and emergence of pathogens.</title>
        <authorList>
            <person name="Haridas S."/>
            <person name="Albert R."/>
            <person name="Binder M."/>
            <person name="Bloem J."/>
            <person name="Labutti K."/>
            <person name="Salamov A."/>
            <person name="Andreopoulos B."/>
            <person name="Baker S."/>
            <person name="Barry K."/>
            <person name="Bills G."/>
            <person name="Bluhm B."/>
            <person name="Cannon C."/>
            <person name="Castanera R."/>
            <person name="Culley D."/>
            <person name="Daum C."/>
            <person name="Ezra D."/>
            <person name="Gonzalez J."/>
            <person name="Henrissat B."/>
            <person name="Kuo A."/>
            <person name="Liang C."/>
            <person name="Lipzen A."/>
            <person name="Lutzoni F."/>
            <person name="Magnuson J."/>
            <person name="Mondo S."/>
            <person name="Nolan M."/>
            <person name="Ohm R."/>
            <person name="Pangilinan J."/>
            <person name="Park H.-J."/>
            <person name="Ramirez L."/>
            <person name="Alfaro M."/>
            <person name="Sun H."/>
            <person name="Tritt A."/>
            <person name="Yoshinaga Y."/>
            <person name="Zwiers L.-H."/>
            <person name="Turgeon B."/>
            <person name="Goodwin S."/>
            <person name="Spatafora J."/>
            <person name="Crous P."/>
            <person name="Grigoriev I."/>
        </authorList>
    </citation>
    <scope>NUCLEOTIDE SEQUENCE</scope>
    <source>
        <strain evidence="1">CBS 627.86</strain>
    </source>
</reference>
<dbReference type="AlphaFoldDB" id="A0A6A5YRF4"/>
<keyword evidence="2" id="KW-1185">Reference proteome</keyword>
<evidence type="ECO:0000313" key="2">
    <source>
        <dbReference type="Proteomes" id="UP000799770"/>
    </source>
</evidence>
<organism evidence="1 2">
    <name type="scientific">Lophiotrema nucula</name>
    <dbReference type="NCBI Taxonomy" id="690887"/>
    <lineage>
        <taxon>Eukaryota</taxon>
        <taxon>Fungi</taxon>
        <taxon>Dikarya</taxon>
        <taxon>Ascomycota</taxon>
        <taxon>Pezizomycotina</taxon>
        <taxon>Dothideomycetes</taxon>
        <taxon>Pleosporomycetidae</taxon>
        <taxon>Pleosporales</taxon>
        <taxon>Lophiotremataceae</taxon>
        <taxon>Lophiotrema</taxon>
    </lineage>
</organism>
<name>A0A6A5YRF4_9PLEO</name>
<protein>
    <submittedName>
        <fullName evidence="1">Uncharacterized protein</fullName>
    </submittedName>
</protein>
<accession>A0A6A5YRF4</accession>
<evidence type="ECO:0000313" key="1">
    <source>
        <dbReference type="EMBL" id="KAF2109715.1"/>
    </source>
</evidence>
<sequence>MSDTNTDTQFFEIDGVMWEINNTDTPFDPFADFSWDDDSDNYLATTLTNFLTEPTQAYPSPSASIAHSSPESFATAPDYYSLPMFTNTPIPVPAVTIPAPANPAPPLTNTTSIYGQYAGLFSTGAEAKSHRKSARGAPKPADDVAWVKQNQREHWVMNIYNALVDTSAAIDGPKCPYLLRFKDKPVFSQQDLEAAAHNIFDKAIAVHERGWCRPAVYRKEAKRGDLVDRAEKSVSTRLDSICALLRKSKAACNDAMQSGLPLAKLVDNPYAHGAGKTTNAAGNSRRGEMLKVGKERVVGGRVEKKGAGKKKNRLILTESD</sequence>
<proteinExistence type="predicted"/>
<dbReference type="Proteomes" id="UP000799770">
    <property type="component" value="Unassembled WGS sequence"/>
</dbReference>
<dbReference type="EMBL" id="ML977341">
    <property type="protein sequence ID" value="KAF2109715.1"/>
    <property type="molecule type" value="Genomic_DNA"/>
</dbReference>
<gene>
    <name evidence="1" type="ORF">BDV96DRAFT_691715</name>
</gene>
<dbReference type="OrthoDB" id="3786709at2759"/>